<keyword evidence="5 7" id="KW-0472">Membrane</keyword>
<dbReference type="InterPro" id="IPR020846">
    <property type="entry name" value="MFS_dom"/>
</dbReference>
<keyword evidence="3 7" id="KW-0812">Transmembrane</keyword>
<dbReference type="Pfam" id="PF00083">
    <property type="entry name" value="Sugar_tr"/>
    <property type="match status" value="1"/>
</dbReference>
<gene>
    <name evidence="9" type="ORF">PGLA2088_LOCUS39946</name>
</gene>
<keyword evidence="4 7" id="KW-1133">Transmembrane helix</keyword>
<evidence type="ECO:0000256" key="4">
    <source>
        <dbReference type="ARBA" id="ARBA00022989"/>
    </source>
</evidence>
<evidence type="ECO:0000313" key="10">
    <source>
        <dbReference type="Proteomes" id="UP000626109"/>
    </source>
</evidence>
<comment type="subcellular location">
    <subcellularLocation>
        <location evidence="1">Membrane</location>
        <topology evidence="1">Multi-pass membrane protein</topology>
    </subcellularLocation>
</comment>
<dbReference type="PANTHER" id="PTHR23511">
    <property type="entry name" value="SYNAPTIC VESICLE GLYCOPROTEIN 2"/>
    <property type="match status" value="1"/>
</dbReference>
<feature type="non-terminal residue" evidence="9">
    <location>
        <position position="1"/>
    </location>
</feature>
<accession>A0A813L132</accession>
<evidence type="ECO:0000256" key="1">
    <source>
        <dbReference type="ARBA" id="ARBA00004141"/>
    </source>
</evidence>
<feature type="transmembrane region" description="Helical" evidence="7">
    <location>
        <begin position="406"/>
        <end position="424"/>
    </location>
</feature>
<feature type="transmembrane region" description="Helical" evidence="7">
    <location>
        <begin position="284"/>
        <end position="303"/>
    </location>
</feature>
<dbReference type="Gene3D" id="1.20.1250.20">
    <property type="entry name" value="MFS general substrate transporter like domains"/>
    <property type="match status" value="1"/>
</dbReference>
<dbReference type="PANTHER" id="PTHR23511:SF34">
    <property type="entry name" value="SYNAPTIC VESICLE GLYCOPROTEIN 2"/>
    <property type="match status" value="1"/>
</dbReference>
<feature type="transmembrane region" description="Helical" evidence="7">
    <location>
        <begin position="527"/>
        <end position="547"/>
    </location>
</feature>
<dbReference type="InterPro" id="IPR036259">
    <property type="entry name" value="MFS_trans_sf"/>
</dbReference>
<evidence type="ECO:0000259" key="8">
    <source>
        <dbReference type="PROSITE" id="PS50850"/>
    </source>
</evidence>
<keyword evidence="2" id="KW-0813">Transport</keyword>
<protein>
    <recommendedName>
        <fullName evidence="8">Major facilitator superfamily (MFS) profile domain-containing protein</fullName>
    </recommendedName>
</protein>
<sequence>VRRPTLGRSMPQRSGVPARSPNFPQQRHQQQLQQQEPQRRQQQQRRVRPSSACLGLAAAALATGALRQRRIRTGRHLRRRRAPEAGACRSQLTSLRASASESRAEEASAVAAHIEEVGVGDYQYQQVLMLACFFFAEAAELDVISPLTTAWRLEWALVSDQVALLASVGYAGFAIGTLLSGLLGDSFGRRVPVLVGYVGVLIGSVGMWASAGPLAVGVFRGLTGLAVGIGVPASLAMIAEIGPSASRSSLVLICYAALVLGALYADLGLWFFLPDLATGDWRSLCLFSALPAAIALPIGLAELEDTPSFFSMRGDSASLERVLSKMSLKNGRPDVVWKAPQQPLLSLEQPPQTEIGFDVTALRASAVPLAACSVLDFSYNFVGFGCGYFFPLIIKELAEGAPIPPVGSLVLASLLGFPALFIAYSLVNSQLGNRQILAAAGGIEACAGCLLFSQGSYGPVLGIFLLKLTMLTFSQTVNTVKGALFPSEIRVSALSVSGTCGRVGALLAPAIIEKTRGEAGSPGEFSVFLGALVLVVSVATTLGVAFLPETKGQRLPD</sequence>
<organism evidence="9 10">
    <name type="scientific">Polarella glacialis</name>
    <name type="common">Dinoflagellate</name>
    <dbReference type="NCBI Taxonomy" id="89957"/>
    <lineage>
        <taxon>Eukaryota</taxon>
        <taxon>Sar</taxon>
        <taxon>Alveolata</taxon>
        <taxon>Dinophyceae</taxon>
        <taxon>Suessiales</taxon>
        <taxon>Suessiaceae</taxon>
        <taxon>Polarella</taxon>
    </lineage>
</organism>
<feature type="transmembrane region" description="Helical" evidence="7">
    <location>
        <begin position="191"/>
        <end position="211"/>
    </location>
</feature>
<dbReference type="AlphaFoldDB" id="A0A813L132"/>
<comment type="caution">
    <text evidence="9">The sequence shown here is derived from an EMBL/GenBank/DDBJ whole genome shotgun (WGS) entry which is preliminary data.</text>
</comment>
<feature type="transmembrane region" description="Helical" evidence="7">
    <location>
        <begin position="250"/>
        <end position="272"/>
    </location>
</feature>
<dbReference type="GO" id="GO:0022857">
    <property type="term" value="F:transmembrane transporter activity"/>
    <property type="evidence" value="ECO:0007669"/>
    <property type="project" value="InterPro"/>
</dbReference>
<feature type="region of interest" description="Disordered" evidence="6">
    <location>
        <begin position="1"/>
        <end position="50"/>
    </location>
</feature>
<dbReference type="InterPro" id="IPR005828">
    <property type="entry name" value="MFS_sugar_transport-like"/>
</dbReference>
<dbReference type="GO" id="GO:0016020">
    <property type="term" value="C:membrane"/>
    <property type="evidence" value="ECO:0007669"/>
    <property type="project" value="UniProtKB-SubCell"/>
</dbReference>
<proteinExistence type="predicted"/>
<name>A0A813L132_POLGL</name>
<evidence type="ECO:0000256" key="7">
    <source>
        <dbReference type="SAM" id="Phobius"/>
    </source>
</evidence>
<feature type="transmembrane region" description="Helical" evidence="7">
    <location>
        <begin position="377"/>
        <end position="394"/>
    </location>
</feature>
<dbReference type="Proteomes" id="UP000626109">
    <property type="component" value="Unassembled WGS sequence"/>
</dbReference>
<dbReference type="EMBL" id="CAJNNW010033331">
    <property type="protein sequence ID" value="CAE8718191.1"/>
    <property type="molecule type" value="Genomic_DNA"/>
</dbReference>
<dbReference type="SUPFAM" id="SSF103473">
    <property type="entry name" value="MFS general substrate transporter"/>
    <property type="match status" value="1"/>
</dbReference>
<dbReference type="PROSITE" id="PS50850">
    <property type="entry name" value="MFS"/>
    <property type="match status" value="1"/>
</dbReference>
<reference evidence="9" key="1">
    <citation type="submission" date="2021-02" db="EMBL/GenBank/DDBJ databases">
        <authorList>
            <person name="Dougan E. K."/>
            <person name="Rhodes N."/>
            <person name="Thang M."/>
            <person name="Chan C."/>
        </authorList>
    </citation>
    <scope>NUCLEOTIDE SEQUENCE</scope>
</reference>
<evidence type="ECO:0000256" key="6">
    <source>
        <dbReference type="SAM" id="MobiDB-lite"/>
    </source>
</evidence>
<feature type="domain" description="Major facilitator superfamily (MFS) profile" evidence="8">
    <location>
        <begin position="126"/>
        <end position="551"/>
    </location>
</feature>
<feature type="transmembrane region" description="Helical" evidence="7">
    <location>
        <begin position="217"/>
        <end position="238"/>
    </location>
</feature>
<evidence type="ECO:0000256" key="5">
    <source>
        <dbReference type="ARBA" id="ARBA00023136"/>
    </source>
</evidence>
<feature type="transmembrane region" description="Helical" evidence="7">
    <location>
        <begin position="162"/>
        <end position="184"/>
    </location>
</feature>
<evidence type="ECO:0000256" key="2">
    <source>
        <dbReference type="ARBA" id="ARBA00022448"/>
    </source>
</evidence>
<evidence type="ECO:0000313" key="9">
    <source>
        <dbReference type="EMBL" id="CAE8718191.1"/>
    </source>
</evidence>
<feature type="compositionally biased region" description="Low complexity" evidence="6">
    <location>
        <begin position="25"/>
        <end position="36"/>
    </location>
</feature>
<evidence type="ECO:0000256" key="3">
    <source>
        <dbReference type="ARBA" id="ARBA00022692"/>
    </source>
</evidence>